<gene>
    <name evidence="2" type="ORF">ATB95_08090</name>
</gene>
<proteinExistence type="predicted"/>
<dbReference type="EMBL" id="LNOI01000001">
    <property type="protein sequence ID" value="KUY20846.1"/>
    <property type="molecule type" value="Genomic_DNA"/>
</dbReference>
<accession>A0ABD4DQ12</accession>
<protein>
    <recommendedName>
        <fullName evidence="1">DUF4468 domain-containing protein</fullName>
    </recommendedName>
</protein>
<comment type="caution">
    <text evidence="2">The sequence shown here is derived from an EMBL/GenBank/DDBJ whole genome shotgun (WGS) entry which is preliminary data.</text>
</comment>
<organism evidence="2 3">
    <name type="scientific">Elizabethkingia miricola</name>
    <name type="common">Chryseobacterium miricola</name>
    <dbReference type="NCBI Taxonomy" id="172045"/>
    <lineage>
        <taxon>Bacteria</taxon>
        <taxon>Pseudomonadati</taxon>
        <taxon>Bacteroidota</taxon>
        <taxon>Flavobacteriia</taxon>
        <taxon>Flavobacteriales</taxon>
        <taxon>Weeksellaceae</taxon>
        <taxon>Elizabethkingia</taxon>
    </lineage>
</organism>
<evidence type="ECO:0000259" key="1">
    <source>
        <dbReference type="Pfam" id="PF14730"/>
    </source>
</evidence>
<feature type="domain" description="DUF4468" evidence="1">
    <location>
        <begin position="24"/>
        <end position="103"/>
    </location>
</feature>
<name>A0ABD4DQ12_ELIMR</name>
<dbReference type="Pfam" id="PF14730">
    <property type="entry name" value="DUF4468"/>
    <property type="match status" value="1"/>
</dbReference>
<evidence type="ECO:0000313" key="3">
    <source>
        <dbReference type="Proteomes" id="UP000064412"/>
    </source>
</evidence>
<dbReference type="RefSeq" id="WP_059344483.1">
    <property type="nucleotide sequence ID" value="NZ_FTQX01000009.1"/>
</dbReference>
<dbReference type="Proteomes" id="UP000064412">
    <property type="component" value="Unassembled WGS sequence"/>
</dbReference>
<dbReference type="InterPro" id="IPR027823">
    <property type="entry name" value="DUF4468"/>
</dbReference>
<evidence type="ECO:0000313" key="2">
    <source>
        <dbReference type="EMBL" id="KUY20846.1"/>
    </source>
</evidence>
<sequence length="197" mass="22679">MNKIFTIIAIGVSSLYSSQVFNPERIKEDNLSKEQNYSNSLSWASIENKEIRFKKITASDSNTGMVSMFATGYLGSGVGVNYGVDFNIKIEVKDNKYRVSYLNPVFRIEIKNEDYTNMSSNALKRIKENLLIIESLSAKKFNKKLEWSYDDVNKAKNDYSLSVNEINLLVYLLNKLEDFQKSLDKSIDETMTKNNDW</sequence>
<reference evidence="2 3" key="1">
    <citation type="submission" date="2015-11" db="EMBL/GenBank/DDBJ databases">
        <authorList>
            <person name="Nicholson A.C."/>
            <person name="Humrighouse B.W."/>
            <person name="Graziano J."/>
            <person name="Lasker B."/>
            <person name="Whitney A.M."/>
            <person name="Mcquiston J.R."/>
        </authorList>
    </citation>
    <scope>NUCLEOTIDE SEQUENCE [LARGE SCALE GENOMIC DNA]</scope>
    <source>
        <strain evidence="2 3">G4071</strain>
    </source>
</reference>
<dbReference type="AlphaFoldDB" id="A0ABD4DQ12"/>